<dbReference type="AlphaFoldDB" id="A0A6J4SX86"/>
<protein>
    <recommendedName>
        <fullName evidence="1">non-specific serine/threonine protein kinase</fullName>
        <ecNumber evidence="1">2.7.11.1</ecNumber>
    </recommendedName>
</protein>
<dbReference type="CDD" id="cd14014">
    <property type="entry name" value="STKc_PknB_like"/>
    <property type="match status" value="1"/>
</dbReference>
<name>A0A6J4SX86_9ACTN</name>
<keyword evidence="11" id="KW-0812">Transmembrane</keyword>
<evidence type="ECO:0000256" key="6">
    <source>
        <dbReference type="ARBA" id="ARBA00022840"/>
    </source>
</evidence>
<dbReference type="InterPro" id="IPR000719">
    <property type="entry name" value="Prot_kinase_dom"/>
</dbReference>
<comment type="catalytic activity">
    <reaction evidence="8">
        <text>L-seryl-[protein] + ATP = O-phospho-L-seryl-[protein] + ADP + H(+)</text>
        <dbReference type="Rhea" id="RHEA:17989"/>
        <dbReference type="Rhea" id="RHEA-COMP:9863"/>
        <dbReference type="Rhea" id="RHEA-COMP:11604"/>
        <dbReference type="ChEBI" id="CHEBI:15378"/>
        <dbReference type="ChEBI" id="CHEBI:29999"/>
        <dbReference type="ChEBI" id="CHEBI:30616"/>
        <dbReference type="ChEBI" id="CHEBI:83421"/>
        <dbReference type="ChEBI" id="CHEBI:456216"/>
        <dbReference type="EC" id="2.7.11.1"/>
    </reaction>
</comment>
<accession>A0A6J4SX86</accession>
<dbReference type="PANTHER" id="PTHR43289">
    <property type="entry name" value="MITOGEN-ACTIVATED PROTEIN KINASE KINASE KINASE 20-RELATED"/>
    <property type="match status" value="1"/>
</dbReference>
<evidence type="ECO:0000259" key="12">
    <source>
        <dbReference type="PROSITE" id="PS50011"/>
    </source>
</evidence>
<dbReference type="PROSITE" id="PS50011">
    <property type="entry name" value="PROTEIN_KINASE_DOM"/>
    <property type="match status" value="1"/>
</dbReference>
<keyword evidence="4 9" id="KW-0547">Nucleotide-binding</keyword>
<feature type="transmembrane region" description="Helical" evidence="11">
    <location>
        <begin position="337"/>
        <end position="360"/>
    </location>
</feature>
<evidence type="ECO:0000256" key="9">
    <source>
        <dbReference type="PROSITE-ProRule" id="PRU10141"/>
    </source>
</evidence>
<dbReference type="Gene3D" id="1.10.510.10">
    <property type="entry name" value="Transferase(Phosphotransferase) domain 1"/>
    <property type="match status" value="1"/>
</dbReference>
<keyword evidence="3" id="KW-0808">Transferase</keyword>
<evidence type="ECO:0000256" key="4">
    <source>
        <dbReference type="ARBA" id="ARBA00022741"/>
    </source>
</evidence>
<dbReference type="EMBL" id="CADCVK010000426">
    <property type="protein sequence ID" value="CAA9507615.1"/>
    <property type="molecule type" value="Genomic_DNA"/>
</dbReference>
<feature type="compositionally biased region" description="Basic and acidic residues" evidence="10">
    <location>
        <begin position="380"/>
        <end position="389"/>
    </location>
</feature>
<dbReference type="InterPro" id="IPR017441">
    <property type="entry name" value="Protein_kinase_ATP_BS"/>
</dbReference>
<dbReference type="EC" id="2.7.11.1" evidence="1"/>
<dbReference type="SUPFAM" id="SSF56112">
    <property type="entry name" value="Protein kinase-like (PK-like)"/>
    <property type="match status" value="1"/>
</dbReference>
<evidence type="ECO:0000256" key="1">
    <source>
        <dbReference type="ARBA" id="ARBA00012513"/>
    </source>
</evidence>
<dbReference type="GO" id="GO:0004674">
    <property type="term" value="F:protein serine/threonine kinase activity"/>
    <property type="evidence" value="ECO:0007669"/>
    <property type="project" value="UniProtKB-KW"/>
</dbReference>
<evidence type="ECO:0000256" key="11">
    <source>
        <dbReference type="SAM" id="Phobius"/>
    </source>
</evidence>
<sequence>MDRLGGRFVLVRELGSGGMSRVFLGRDEVLDRPVAVKILHPDLDDEESGALFRREGRMAASLSHPNIVPVYDAGEDMMGGHEVSYIVMEYVPCGHLRGLIDRRGTLPETMLARIGADVAAALAHAHERGIVHRDVKPQNVLLDERDNPKLTDFGIARALDTTQESRANSYLGTAAYSSPEQLQGHRVTPKSDVYSLGATLYHAATGGPPFAGSPIEVANQHILKAPDPPRERGASMGAGLEALMLDCLAKDPEGRPDAGRVHEKLRERSGARGDAFPVGLGAKRAAGSPGISGSAPSGLGALRQRLGSMGSRGVSGPPEKTVSLPTRTFRSGSRQRAAMAALITGVLLLLLAGAVAWAMLGPGGETTQTANNGEQARVSDAGREPENGAKPEGGPSGGTAEDPSGGGGAAEEPEPAPPLEEAEKAVYDMYIDQSYRRVDATWAALSERLQEEIGSRERWAEQEDLYTFTYMDYISPPEGTASGETARVAFEARLDHEWGSEILSGTWVCVNENGEWKLDRLEDETRTPA</sequence>
<keyword evidence="6 9" id="KW-0067">ATP-binding</keyword>
<keyword evidence="2 13" id="KW-0723">Serine/threonine-protein kinase</keyword>
<dbReference type="FunFam" id="3.30.200.20:FF:000035">
    <property type="entry name" value="Serine/threonine protein kinase Stk1"/>
    <property type="match status" value="1"/>
</dbReference>
<dbReference type="GO" id="GO:0005524">
    <property type="term" value="F:ATP binding"/>
    <property type="evidence" value="ECO:0007669"/>
    <property type="project" value="UniProtKB-UniRule"/>
</dbReference>
<dbReference type="Gene3D" id="3.30.200.20">
    <property type="entry name" value="Phosphorylase Kinase, domain 1"/>
    <property type="match status" value="1"/>
</dbReference>
<evidence type="ECO:0000313" key="13">
    <source>
        <dbReference type="EMBL" id="CAA9507615.1"/>
    </source>
</evidence>
<gene>
    <name evidence="13" type="ORF">AVDCRST_MAG12-3046</name>
</gene>
<evidence type="ECO:0000256" key="10">
    <source>
        <dbReference type="SAM" id="MobiDB-lite"/>
    </source>
</evidence>
<evidence type="ECO:0000256" key="8">
    <source>
        <dbReference type="ARBA" id="ARBA00048679"/>
    </source>
</evidence>
<evidence type="ECO:0000256" key="2">
    <source>
        <dbReference type="ARBA" id="ARBA00022527"/>
    </source>
</evidence>
<dbReference type="InterPro" id="IPR008271">
    <property type="entry name" value="Ser/Thr_kinase_AS"/>
</dbReference>
<feature type="binding site" evidence="9">
    <location>
        <position position="37"/>
    </location>
    <ligand>
        <name>ATP</name>
        <dbReference type="ChEBI" id="CHEBI:30616"/>
    </ligand>
</feature>
<evidence type="ECO:0000256" key="7">
    <source>
        <dbReference type="ARBA" id="ARBA00047899"/>
    </source>
</evidence>
<dbReference type="PROSITE" id="PS00108">
    <property type="entry name" value="PROTEIN_KINASE_ST"/>
    <property type="match status" value="1"/>
</dbReference>
<dbReference type="SMART" id="SM00220">
    <property type="entry name" value="S_TKc"/>
    <property type="match status" value="1"/>
</dbReference>
<dbReference type="Pfam" id="PF00069">
    <property type="entry name" value="Pkinase"/>
    <property type="match status" value="1"/>
</dbReference>
<evidence type="ECO:0000256" key="5">
    <source>
        <dbReference type="ARBA" id="ARBA00022777"/>
    </source>
</evidence>
<comment type="catalytic activity">
    <reaction evidence="7">
        <text>L-threonyl-[protein] + ATP = O-phospho-L-threonyl-[protein] + ADP + H(+)</text>
        <dbReference type="Rhea" id="RHEA:46608"/>
        <dbReference type="Rhea" id="RHEA-COMP:11060"/>
        <dbReference type="Rhea" id="RHEA-COMP:11605"/>
        <dbReference type="ChEBI" id="CHEBI:15378"/>
        <dbReference type="ChEBI" id="CHEBI:30013"/>
        <dbReference type="ChEBI" id="CHEBI:30616"/>
        <dbReference type="ChEBI" id="CHEBI:61977"/>
        <dbReference type="ChEBI" id="CHEBI:456216"/>
        <dbReference type="EC" id="2.7.11.1"/>
    </reaction>
</comment>
<proteinExistence type="predicted"/>
<feature type="region of interest" description="Disordered" evidence="10">
    <location>
        <begin position="364"/>
        <end position="418"/>
    </location>
</feature>
<feature type="compositionally biased region" description="Polar residues" evidence="10">
    <location>
        <begin position="365"/>
        <end position="374"/>
    </location>
</feature>
<dbReference type="PROSITE" id="PS00107">
    <property type="entry name" value="PROTEIN_KINASE_ATP"/>
    <property type="match status" value="1"/>
</dbReference>
<feature type="domain" description="Protein kinase" evidence="12">
    <location>
        <begin position="8"/>
        <end position="265"/>
    </location>
</feature>
<keyword evidence="11" id="KW-1133">Transmembrane helix</keyword>
<reference evidence="13" key="1">
    <citation type="submission" date="2020-02" db="EMBL/GenBank/DDBJ databases">
        <authorList>
            <person name="Meier V. D."/>
        </authorList>
    </citation>
    <scope>NUCLEOTIDE SEQUENCE</scope>
    <source>
        <strain evidence="13">AVDCRST_MAG12</strain>
    </source>
</reference>
<dbReference type="PANTHER" id="PTHR43289:SF34">
    <property type="entry name" value="SERINE_THREONINE-PROTEIN KINASE YBDM-RELATED"/>
    <property type="match status" value="1"/>
</dbReference>
<keyword evidence="11" id="KW-0472">Membrane</keyword>
<keyword evidence="5 13" id="KW-0418">Kinase</keyword>
<organism evidence="13">
    <name type="scientific">uncultured Rubrobacteraceae bacterium</name>
    <dbReference type="NCBI Taxonomy" id="349277"/>
    <lineage>
        <taxon>Bacteria</taxon>
        <taxon>Bacillati</taxon>
        <taxon>Actinomycetota</taxon>
        <taxon>Rubrobacteria</taxon>
        <taxon>Rubrobacterales</taxon>
        <taxon>Rubrobacteraceae</taxon>
        <taxon>environmental samples</taxon>
    </lineage>
</organism>
<dbReference type="InterPro" id="IPR011009">
    <property type="entry name" value="Kinase-like_dom_sf"/>
</dbReference>
<evidence type="ECO:0000256" key="3">
    <source>
        <dbReference type="ARBA" id="ARBA00022679"/>
    </source>
</evidence>